<gene>
    <name evidence="7" type="ORF">EJ06DRAFT_518010</name>
</gene>
<dbReference type="Pfam" id="PF00505">
    <property type="entry name" value="HMG_box"/>
    <property type="match status" value="1"/>
</dbReference>
<evidence type="ECO:0000313" key="8">
    <source>
        <dbReference type="Proteomes" id="UP000799640"/>
    </source>
</evidence>
<dbReference type="FunFam" id="1.10.30.10:FF:000041">
    <property type="entry name" value="HMG box family protein"/>
    <property type="match status" value="1"/>
</dbReference>
<feature type="compositionally biased region" description="Low complexity" evidence="5">
    <location>
        <begin position="339"/>
        <end position="349"/>
    </location>
</feature>
<feature type="compositionally biased region" description="Polar residues" evidence="5">
    <location>
        <begin position="278"/>
        <end position="309"/>
    </location>
</feature>
<feature type="compositionally biased region" description="Polar residues" evidence="5">
    <location>
        <begin position="252"/>
        <end position="267"/>
    </location>
</feature>
<dbReference type="SUPFAM" id="SSF47095">
    <property type="entry name" value="HMG-box"/>
    <property type="match status" value="1"/>
</dbReference>
<dbReference type="GO" id="GO:0001228">
    <property type="term" value="F:DNA-binding transcription activator activity, RNA polymerase II-specific"/>
    <property type="evidence" value="ECO:0007669"/>
    <property type="project" value="TreeGrafter"/>
</dbReference>
<dbReference type="SMART" id="SM00398">
    <property type="entry name" value="HMG"/>
    <property type="match status" value="1"/>
</dbReference>
<evidence type="ECO:0000256" key="5">
    <source>
        <dbReference type="SAM" id="MobiDB-lite"/>
    </source>
</evidence>
<keyword evidence="8" id="KW-1185">Reference proteome</keyword>
<dbReference type="AlphaFoldDB" id="A0A6G1I9E5"/>
<keyword evidence="4" id="KW-0539">Nucleus</keyword>
<sequence length="640" mass="68731">MSHAHPPTGPSSPHVKVSGRKIQPSSTPTENPEAGLQQTTTSQTASLSTTSGPPQSKPTSPTLSVKSPSSPTTSEKLKTRQQHSTPPTLRMTRKRASTLADLAEEPEPREKAGDSPPRSADSDAHKPQTSPDVFPHICLCQPDPKIPRPRNAFILYRQRHQQTIIARHPGLPNPEISKIAGELWRAEPESVKSEWKHLAEEEKARHAQQYPDYRFQPRHKSRISPGVASENHRCAKCGGRSIIVTRGPYLTPPSTSGAPDSATKNLISPTKVLPPARFSQSSEPTPQTSRFGNMLNSLTLSSPTPNGTATHLAHQIDPRISSPPHTAGATSTIPDPKRSLSSGPPTSSGPRHDSLRLPPLRVPSPTSATRSVEAMVMSIPFMGKIKILRRVAPPIRNPGPLSPGPRQRGLIAAVEGEDDAAVEQVVRGLEGCLGRAGEFDVRVVPGPRGPGAEVGFGDFVKVVAEWHARCGELTAFVNSRGEGDAGRMDVDGPVEDMKPAVEGSSGAGTPDTGAGKIPLLLIPRYILQASNAWASALPINDAYSPADHWQWVATLWRGIVGPDVTVYVRGGDKERERGEDGGEFAKEGWVAGKAVVDMKEEIGAVVLRRERGGKVDEGAVRRVAFEVGEWARSGMLAWSI</sequence>
<feature type="domain" description="HMG box" evidence="6">
    <location>
        <begin position="146"/>
        <end position="214"/>
    </location>
</feature>
<dbReference type="CDD" id="cd01389">
    <property type="entry name" value="HMG-box_ROX1-like"/>
    <property type="match status" value="1"/>
</dbReference>
<dbReference type="EMBL" id="ML996687">
    <property type="protein sequence ID" value="KAF2404928.1"/>
    <property type="molecule type" value="Genomic_DNA"/>
</dbReference>
<keyword evidence="3" id="KW-0804">Transcription</keyword>
<evidence type="ECO:0000256" key="3">
    <source>
        <dbReference type="ARBA" id="ARBA00023163"/>
    </source>
</evidence>
<name>A0A6G1I9E5_9PEZI</name>
<feature type="DNA-binding region" description="HMG box" evidence="4">
    <location>
        <begin position="146"/>
        <end position="214"/>
    </location>
</feature>
<dbReference type="InterPro" id="IPR009071">
    <property type="entry name" value="HMG_box_dom"/>
</dbReference>
<reference evidence="7" key="1">
    <citation type="journal article" date="2020" name="Stud. Mycol.">
        <title>101 Dothideomycetes genomes: a test case for predicting lifestyles and emergence of pathogens.</title>
        <authorList>
            <person name="Haridas S."/>
            <person name="Albert R."/>
            <person name="Binder M."/>
            <person name="Bloem J."/>
            <person name="Labutti K."/>
            <person name="Salamov A."/>
            <person name="Andreopoulos B."/>
            <person name="Baker S."/>
            <person name="Barry K."/>
            <person name="Bills G."/>
            <person name="Bluhm B."/>
            <person name="Cannon C."/>
            <person name="Castanera R."/>
            <person name="Culley D."/>
            <person name="Daum C."/>
            <person name="Ezra D."/>
            <person name="Gonzalez J."/>
            <person name="Henrissat B."/>
            <person name="Kuo A."/>
            <person name="Liang C."/>
            <person name="Lipzen A."/>
            <person name="Lutzoni F."/>
            <person name="Magnuson J."/>
            <person name="Mondo S."/>
            <person name="Nolan M."/>
            <person name="Ohm R."/>
            <person name="Pangilinan J."/>
            <person name="Park H.-J."/>
            <person name="Ramirez L."/>
            <person name="Alfaro M."/>
            <person name="Sun H."/>
            <person name="Tritt A."/>
            <person name="Yoshinaga Y."/>
            <person name="Zwiers L.-H."/>
            <person name="Turgeon B."/>
            <person name="Goodwin S."/>
            <person name="Spatafora J."/>
            <person name="Crous P."/>
            <person name="Grigoriev I."/>
        </authorList>
    </citation>
    <scope>NUCLEOTIDE SEQUENCE</scope>
    <source>
        <strain evidence="7">CBS 262.69</strain>
    </source>
</reference>
<organism evidence="7 8">
    <name type="scientific">Trichodelitschia bisporula</name>
    <dbReference type="NCBI Taxonomy" id="703511"/>
    <lineage>
        <taxon>Eukaryota</taxon>
        <taxon>Fungi</taxon>
        <taxon>Dikarya</taxon>
        <taxon>Ascomycota</taxon>
        <taxon>Pezizomycotina</taxon>
        <taxon>Dothideomycetes</taxon>
        <taxon>Dothideomycetes incertae sedis</taxon>
        <taxon>Phaeotrichales</taxon>
        <taxon>Phaeotrichaceae</taxon>
        <taxon>Trichodelitschia</taxon>
    </lineage>
</organism>
<evidence type="ECO:0000313" key="7">
    <source>
        <dbReference type="EMBL" id="KAF2404928.1"/>
    </source>
</evidence>
<dbReference type="GO" id="GO:0000978">
    <property type="term" value="F:RNA polymerase II cis-regulatory region sequence-specific DNA binding"/>
    <property type="evidence" value="ECO:0007669"/>
    <property type="project" value="TreeGrafter"/>
</dbReference>
<feature type="compositionally biased region" description="Polar residues" evidence="5">
    <location>
        <begin position="53"/>
        <end position="74"/>
    </location>
</feature>
<evidence type="ECO:0000256" key="4">
    <source>
        <dbReference type="PROSITE-ProRule" id="PRU00267"/>
    </source>
</evidence>
<accession>A0A6G1I9E5</accession>
<protein>
    <recommendedName>
        <fullName evidence="6">HMG box domain-containing protein</fullName>
    </recommendedName>
</protein>
<feature type="region of interest" description="Disordered" evidence="5">
    <location>
        <begin position="248"/>
        <end position="267"/>
    </location>
</feature>
<dbReference type="PROSITE" id="PS50118">
    <property type="entry name" value="HMG_BOX_2"/>
    <property type="match status" value="1"/>
</dbReference>
<feature type="region of interest" description="Disordered" evidence="5">
    <location>
        <begin position="273"/>
        <end position="369"/>
    </location>
</feature>
<feature type="compositionally biased region" description="Low complexity" evidence="5">
    <location>
        <begin position="34"/>
        <end position="52"/>
    </location>
</feature>
<proteinExistence type="predicted"/>
<evidence type="ECO:0000256" key="1">
    <source>
        <dbReference type="ARBA" id="ARBA00023015"/>
    </source>
</evidence>
<dbReference type="PANTHER" id="PTHR10270:SF161">
    <property type="entry name" value="SEX-DETERMINING REGION Y PROTEIN"/>
    <property type="match status" value="1"/>
</dbReference>
<feature type="region of interest" description="Disordered" evidence="5">
    <location>
        <begin position="1"/>
        <end position="134"/>
    </location>
</feature>
<evidence type="ECO:0000256" key="2">
    <source>
        <dbReference type="ARBA" id="ARBA00023125"/>
    </source>
</evidence>
<dbReference type="InterPro" id="IPR036910">
    <property type="entry name" value="HMG_box_dom_sf"/>
</dbReference>
<dbReference type="GO" id="GO:0030154">
    <property type="term" value="P:cell differentiation"/>
    <property type="evidence" value="ECO:0007669"/>
    <property type="project" value="TreeGrafter"/>
</dbReference>
<dbReference type="GO" id="GO:0000122">
    <property type="term" value="P:negative regulation of transcription by RNA polymerase II"/>
    <property type="evidence" value="ECO:0007669"/>
    <property type="project" value="TreeGrafter"/>
</dbReference>
<dbReference type="Gene3D" id="1.10.30.10">
    <property type="entry name" value="High mobility group box domain"/>
    <property type="match status" value="1"/>
</dbReference>
<feature type="compositionally biased region" description="Low complexity" evidence="5">
    <location>
        <begin position="356"/>
        <end position="365"/>
    </location>
</feature>
<dbReference type="GO" id="GO:0005634">
    <property type="term" value="C:nucleus"/>
    <property type="evidence" value="ECO:0007669"/>
    <property type="project" value="UniProtKB-UniRule"/>
</dbReference>
<dbReference type="PANTHER" id="PTHR10270">
    <property type="entry name" value="SOX TRANSCRIPTION FACTOR"/>
    <property type="match status" value="1"/>
</dbReference>
<keyword evidence="2 4" id="KW-0238">DNA-binding</keyword>
<dbReference type="Proteomes" id="UP000799640">
    <property type="component" value="Unassembled WGS sequence"/>
</dbReference>
<keyword evidence="1" id="KW-0805">Transcription regulation</keyword>
<evidence type="ECO:0000259" key="6">
    <source>
        <dbReference type="PROSITE" id="PS50118"/>
    </source>
</evidence>
<dbReference type="InterPro" id="IPR050140">
    <property type="entry name" value="SRY-related_HMG-box_TF-like"/>
</dbReference>
<dbReference type="OrthoDB" id="6247875at2759"/>